<evidence type="ECO:0000256" key="4">
    <source>
        <dbReference type="ARBA" id="ARBA00023136"/>
    </source>
</evidence>
<evidence type="ECO:0000256" key="5">
    <source>
        <dbReference type="PROSITE-ProRule" id="PRU00023"/>
    </source>
</evidence>
<feature type="compositionally biased region" description="Polar residues" evidence="6">
    <location>
        <begin position="680"/>
        <end position="694"/>
    </location>
</feature>
<reference evidence="9" key="2">
    <citation type="submission" date="2010-03" db="EMBL/GenBank/DDBJ databases">
        <title>The genome sequence of Coccidioides posadasii strain Silveira.</title>
        <authorList>
            <consortium name="The Broad Institute Genome Sequencing Center for Infectious Disease"/>
            <person name="Neafsey D."/>
            <person name="Orbach M."/>
            <person name="Henn M.R."/>
            <person name="Cole G.T."/>
            <person name="Galgiani J."/>
            <person name="Gardner M.J."/>
            <person name="Kirkland T.N."/>
            <person name="Taylor J.W."/>
            <person name="Young S.K."/>
            <person name="Zeng Q."/>
            <person name="Koehrsen M."/>
            <person name="Alvarado L."/>
            <person name="Berlin A."/>
            <person name="Borenstein D."/>
            <person name="Chapman S.B."/>
            <person name="Chen Z."/>
            <person name="Engels R."/>
            <person name="Freedman E."/>
            <person name="Gellesch M."/>
            <person name="Goldberg J."/>
            <person name="Griggs A."/>
            <person name="Gujja S."/>
            <person name="Heilman E."/>
            <person name="Heiman D."/>
            <person name="Howarth C."/>
            <person name="Jen D."/>
            <person name="Larson L."/>
            <person name="Mehta T."/>
            <person name="Neiman D."/>
            <person name="Park D."/>
            <person name="Pearson M."/>
            <person name="Richards J."/>
            <person name="Roberts A."/>
            <person name="Saif S."/>
            <person name="Shea T."/>
            <person name="Shenoy N."/>
            <person name="Sisk P."/>
            <person name="Stolte C."/>
            <person name="Sykes S."/>
            <person name="Walk T."/>
            <person name="White J."/>
            <person name="Yandava C."/>
            <person name="Haas B."/>
            <person name="Nusbaum C."/>
            <person name="Birren B."/>
        </authorList>
    </citation>
    <scope>NUCLEOTIDE SEQUENCE [LARGE SCALE GENOMIC DNA]</scope>
    <source>
        <strain evidence="9">RMSCC 757 / Silveira</strain>
    </source>
</reference>
<dbReference type="VEuPathDB" id="FungiDB:D8B26_000142"/>
<feature type="region of interest" description="Disordered" evidence="6">
    <location>
        <begin position="425"/>
        <end position="487"/>
    </location>
</feature>
<feature type="transmembrane region" description="Helical" evidence="7">
    <location>
        <begin position="1171"/>
        <end position="1191"/>
    </location>
</feature>
<evidence type="ECO:0000313" key="9">
    <source>
        <dbReference type="Proteomes" id="UP000002497"/>
    </source>
</evidence>
<keyword evidence="4 7" id="KW-0472">Membrane</keyword>
<feature type="transmembrane region" description="Helical" evidence="7">
    <location>
        <begin position="1272"/>
        <end position="1295"/>
    </location>
</feature>
<keyword evidence="3 7" id="KW-1133">Transmembrane helix</keyword>
<dbReference type="InterPro" id="IPR002110">
    <property type="entry name" value="Ankyrin_rpt"/>
</dbReference>
<feature type="repeat" description="ANK" evidence="5">
    <location>
        <begin position="96"/>
        <end position="128"/>
    </location>
</feature>
<feature type="transmembrane region" description="Helical" evidence="7">
    <location>
        <begin position="1211"/>
        <end position="1231"/>
    </location>
</feature>
<dbReference type="VEuPathDB" id="FungiDB:D8B26_000143"/>
<feature type="compositionally biased region" description="Polar residues" evidence="6">
    <location>
        <begin position="644"/>
        <end position="664"/>
    </location>
</feature>
<dbReference type="SUPFAM" id="SSF48403">
    <property type="entry name" value="Ankyrin repeat"/>
    <property type="match status" value="1"/>
</dbReference>
<dbReference type="Pfam" id="PF12796">
    <property type="entry name" value="Ank_2"/>
    <property type="match status" value="2"/>
</dbReference>
<feature type="repeat" description="ANK" evidence="5">
    <location>
        <begin position="163"/>
        <end position="195"/>
    </location>
</feature>
<feature type="repeat" description="ANK" evidence="5">
    <location>
        <begin position="130"/>
        <end position="162"/>
    </location>
</feature>
<comment type="subcellular location">
    <subcellularLocation>
        <location evidence="1">Membrane</location>
        <topology evidence="1">Multi-pass membrane protein</topology>
    </subcellularLocation>
</comment>
<evidence type="ECO:0000256" key="3">
    <source>
        <dbReference type="ARBA" id="ARBA00022989"/>
    </source>
</evidence>
<dbReference type="GO" id="GO:0016020">
    <property type="term" value="C:membrane"/>
    <property type="evidence" value="ECO:0007669"/>
    <property type="project" value="UniProtKB-SubCell"/>
</dbReference>
<dbReference type="STRING" id="443226.E9D7Q4"/>
<evidence type="ECO:0000256" key="7">
    <source>
        <dbReference type="SAM" id="Phobius"/>
    </source>
</evidence>
<dbReference type="OrthoDB" id="341259at2759"/>
<feature type="compositionally biased region" description="Polar residues" evidence="6">
    <location>
        <begin position="476"/>
        <end position="486"/>
    </location>
</feature>
<keyword evidence="9" id="KW-1185">Reference proteome</keyword>
<evidence type="ECO:0000256" key="6">
    <source>
        <dbReference type="SAM" id="MobiDB-lite"/>
    </source>
</evidence>
<feature type="compositionally biased region" description="Polar residues" evidence="6">
    <location>
        <begin position="584"/>
        <end position="630"/>
    </location>
</feature>
<dbReference type="eggNOG" id="KOG4177">
    <property type="taxonomic scope" value="Eukaryota"/>
</dbReference>
<gene>
    <name evidence="8" type="ORF">CPSG_05856</name>
</gene>
<dbReference type="PANTHER" id="PTHR24118:SF99">
    <property type="entry name" value="POTE ANKYRIN DOMAIN FAMILY MEMBER 3C-RELATED"/>
    <property type="match status" value="1"/>
</dbReference>
<feature type="compositionally biased region" description="Polar residues" evidence="6">
    <location>
        <begin position="564"/>
        <end position="573"/>
    </location>
</feature>
<feature type="compositionally biased region" description="Polar residues" evidence="6">
    <location>
        <begin position="537"/>
        <end position="554"/>
    </location>
</feature>
<dbReference type="HOGENOM" id="CLU_265907_0_0_1"/>
<dbReference type="OMA" id="NMAWVEA"/>
<dbReference type="SMART" id="SM00248">
    <property type="entry name" value="ANK"/>
    <property type="match status" value="5"/>
</dbReference>
<feature type="repeat" description="ANK" evidence="5">
    <location>
        <begin position="63"/>
        <end position="95"/>
    </location>
</feature>
<dbReference type="PROSITE" id="PS50297">
    <property type="entry name" value="ANK_REP_REGION"/>
    <property type="match status" value="4"/>
</dbReference>
<dbReference type="Gene3D" id="1.20.58.340">
    <property type="entry name" value="Magnesium transport protein CorA, transmembrane region"/>
    <property type="match status" value="1"/>
</dbReference>
<dbReference type="PROSITE" id="PS50088">
    <property type="entry name" value="ANK_REPEAT"/>
    <property type="match status" value="4"/>
</dbReference>
<dbReference type="PANTHER" id="PTHR24118">
    <property type="entry name" value="POTE ANKYRIN DOMAIN"/>
    <property type="match status" value="1"/>
</dbReference>
<dbReference type="Pfam" id="PF01544">
    <property type="entry name" value="CorA"/>
    <property type="match status" value="1"/>
</dbReference>
<feature type="compositionally biased region" description="Basic and acidic residues" evidence="6">
    <location>
        <begin position="514"/>
        <end position="527"/>
    </location>
</feature>
<organism evidence="9">
    <name type="scientific">Coccidioides posadasii (strain RMSCC 757 / Silveira)</name>
    <name type="common">Valley fever fungus</name>
    <dbReference type="NCBI Taxonomy" id="443226"/>
    <lineage>
        <taxon>Eukaryota</taxon>
        <taxon>Fungi</taxon>
        <taxon>Dikarya</taxon>
        <taxon>Ascomycota</taxon>
        <taxon>Pezizomycotina</taxon>
        <taxon>Eurotiomycetes</taxon>
        <taxon>Eurotiomycetidae</taxon>
        <taxon>Onygenales</taxon>
        <taxon>Onygenaceae</taxon>
        <taxon>Coccidioides</taxon>
    </lineage>
</organism>
<dbReference type="VEuPathDB" id="FungiDB:CPSG_05856"/>
<feature type="compositionally biased region" description="Low complexity" evidence="6">
    <location>
        <begin position="458"/>
        <end position="475"/>
    </location>
</feature>
<dbReference type="Gene3D" id="1.25.40.20">
    <property type="entry name" value="Ankyrin repeat-containing domain"/>
    <property type="match status" value="2"/>
</dbReference>
<dbReference type="Proteomes" id="UP000002497">
    <property type="component" value="Unassembled WGS sequence"/>
</dbReference>
<dbReference type="GO" id="GO:0046873">
    <property type="term" value="F:metal ion transmembrane transporter activity"/>
    <property type="evidence" value="ECO:0007669"/>
    <property type="project" value="InterPro"/>
</dbReference>
<sequence length="1324" mass="146886">MNCDPSSSDRGSKGERNFQASWNSRVSSDSQCLRLLDAVRRGDEDAVQCLLDDGANIRAKNIDGETALHDAVRNGSLSMVQLLLDRGVDAEVADSKGAKALYIAAETGDLELVELLLRFDVDVESFNPVAQSTAFHQAVICGHPAVAGLLLAKGADIDALVRDGHTPLLNAVIRNDLQAVEFLLQNGANKKLRDDDGRRIEDFAVENPAMLALLQSDQLLQGPAITGPKTSTKRQIRIPPLSSDQPNKLKACQGFEGTIVDFFVGATEQRIEKTVPIYELLYGKGPDSIMDPASRVGIDGQQPIFRWYHLPANNIEWVHILVNRHFSNRSSGATMLDEEFKSKLALSNSTLRQYRVSTKHCSFMRPQCRVVKSSPDSDPNDEIDNIVLFPLIYLHIPFLHFETSEGYHKMARFLKALSEQFIQQSQPAPSLWRPSRQPKKRPRERTLVPSLLDPLQNADPSASAITSSDSSASDSTQRTFTHTQGKLRSAFENLADVMRRGLHRGPKTKASSSGHEDDIEKGDRPGGDTKGFAEAIASSQRDQLFGPTSSSNEKLTAENEAATVISNAESTKASKMAGNDRGKTGNSVSPSEKPSAANNTAKTAISNVRSSKNSQMVDSNSEKLANSLSLSEKPGSEGERAETVSLNIESTKTSPMVDNTSGSLGRSPPPTVPAVEENTEGSVASQQNPSQRSGRSFWGLSTDDVDNLNFRAEETAFRTRNGGDQTADLMNIDEHLVKGYFSPSNPGDSPLQLRRTLDQYFYTHLAHMSERNTGGQVIQRYTQEHFSEPKMWMVDQLWLWILNNDTIISCCPQRWDIFSSSLSHMTGTLFEPFPDQSGLENPTVTTHRNSSLVPTSIELAQGKPKDKSKNEGNVVLGWMAGKQSKLTRKAAIQRKDKERGQFFPTSSRDHLETVFEPYSPRSSSEENRQRRAFLRKDPLNVHQTILKHLQSRARDPITSVYALATLIADTCIELFDEYRVPDEFQFFDFFERSIGDVIDQETQCFQSFAKSLNNKSPRETDAVFSITKEATLLAEIKDISDELGILKMVLHDQQEPREILAQTIARHRTKDTNVNDKTNGSPWARNTVLGSHLSRIKLMESLAERSYQALYNLLDLKQKQANALEALSSRKQAENTFAQAEATQSLTEESLKLAQYTHDQSREATRQGRTVLLFTVVTIIFLPLSFISAFFAINIDVFPWTSSGRLPLDYILKYLFGISSAVSIPFILIAFNQDRIAQWLKYARGVAAAGWAFLLAAMVAILAVIWTQSLATGIKAAVTIVIICAILVVLIVYTWHRLFGSMLNFTSSSDVSSRSLLSKGKYFN</sequence>
<dbReference type="InterPro" id="IPR045863">
    <property type="entry name" value="CorA_TM1_TM2"/>
</dbReference>
<protein>
    <submittedName>
        <fullName evidence="8">Ankyrin repeat protein</fullName>
    </submittedName>
</protein>
<dbReference type="SUPFAM" id="SSF144083">
    <property type="entry name" value="Magnesium transport protein CorA, transmembrane region"/>
    <property type="match status" value="1"/>
</dbReference>
<feature type="region of interest" description="Disordered" evidence="6">
    <location>
        <begin position="1"/>
        <end position="20"/>
    </location>
</feature>
<keyword evidence="5" id="KW-0040">ANK repeat</keyword>
<dbReference type="InterPro" id="IPR002523">
    <property type="entry name" value="MgTranspt_CorA/ZnTranspt_ZntB"/>
</dbReference>
<evidence type="ECO:0000256" key="1">
    <source>
        <dbReference type="ARBA" id="ARBA00004141"/>
    </source>
</evidence>
<evidence type="ECO:0000256" key="2">
    <source>
        <dbReference type="ARBA" id="ARBA00022692"/>
    </source>
</evidence>
<feature type="region of interest" description="Disordered" evidence="6">
    <location>
        <begin position="502"/>
        <end position="699"/>
    </location>
</feature>
<evidence type="ECO:0000313" key="8">
    <source>
        <dbReference type="EMBL" id="EFW17413.1"/>
    </source>
</evidence>
<feature type="transmembrane region" description="Helical" evidence="7">
    <location>
        <begin position="1243"/>
        <end position="1266"/>
    </location>
</feature>
<reference evidence="9" key="1">
    <citation type="journal article" date="2010" name="Genome Res.">
        <title>Population genomic sequencing of Coccidioides fungi reveals recent hybridization and transposon control.</title>
        <authorList>
            <person name="Neafsey D.E."/>
            <person name="Barker B.M."/>
            <person name="Sharpton T.J."/>
            <person name="Stajich J.E."/>
            <person name="Park D.J."/>
            <person name="Whiston E."/>
            <person name="Hung C.-Y."/>
            <person name="McMahan C."/>
            <person name="White J."/>
            <person name="Sykes S."/>
            <person name="Heiman D."/>
            <person name="Young S."/>
            <person name="Zeng Q."/>
            <person name="Abouelleil A."/>
            <person name="Aftuck L."/>
            <person name="Bessette D."/>
            <person name="Brown A."/>
            <person name="FitzGerald M."/>
            <person name="Lui A."/>
            <person name="Macdonald J.P."/>
            <person name="Priest M."/>
            <person name="Orbach M.J."/>
            <person name="Galgiani J.N."/>
            <person name="Kirkland T.N."/>
            <person name="Cole G.T."/>
            <person name="Birren B.W."/>
            <person name="Henn M.R."/>
            <person name="Taylor J.W."/>
            <person name="Rounsley S.D."/>
        </authorList>
    </citation>
    <scope>NUCLEOTIDE SEQUENCE [LARGE SCALE GENOMIC DNA]</scope>
    <source>
        <strain evidence="9">RMSCC 757 / Silveira</strain>
    </source>
</reference>
<accession>E9D7Q4</accession>
<name>E9D7Q4_COCPS</name>
<keyword evidence="2 7" id="KW-0812">Transmembrane</keyword>
<proteinExistence type="predicted"/>
<dbReference type="EMBL" id="GL636494">
    <property type="protein sequence ID" value="EFW17413.1"/>
    <property type="molecule type" value="Genomic_DNA"/>
</dbReference>
<dbReference type="InterPro" id="IPR036770">
    <property type="entry name" value="Ankyrin_rpt-contain_sf"/>
</dbReference>